<feature type="non-terminal residue" evidence="3">
    <location>
        <position position="588"/>
    </location>
</feature>
<dbReference type="InterPro" id="IPR036047">
    <property type="entry name" value="F-box-like_dom_sf"/>
</dbReference>
<evidence type="ECO:0000313" key="4">
    <source>
        <dbReference type="Proteomes" id="UP000007431"/>
    </source>
</evidence>
<keyword evidence="4" id="KW-1185">Reference proteome</keyword>
<dbReference type="EMBL" id="GL377303">
    <property type="protein sequence ID" value="EFJ00306.1"/>
    <property type="molecule type" value="Genomic_DNA"/>
</dbReference>
<dbReference type="OrthoDB" id="2838586at2759"/>
<evidence type="ECO:0000256" key="1">
    <source>
        <dbReference type="SAM" id="Coils"/>
    </source>
</evidence>
<dbReference type="SUPFAM" id="SSF81383">
    <property type="entry name" value="F-box domain"/>
    <property type="match status" value="1"/>
</dbReference>
<sequence length="588" mass="66554">MANMISRPSSSPPESSSSAGHDCHTPEVPRDKLPPVETRICYHCDHTLVCENRDLRKAIQPVYAALRGGISRMHVNPDAIDEQIAIYESDIGRYDDEIVDLEKVMRELKRKRGELQRVADANRSLISPIRRLPLEILTTIFRYVQDIPDVRLPLQLRKNVCQRVCHSWRTIILSNHAEFLPHLIARGQTPEHIERRRRALHEQLAITAPKPFSLVIEDFSSILMHGSEREDYGLPLEQPITEDPIFANSERWRSAKISLGPRTLRSLAGFEGAVPQLTTLSLSSDRPFPGEDFESVSQLRMFADAPRLRTVMLCPPFYPNRTALPYEQLTHITVIGMDWSHIAYLFEHCRKLVLARIYAGRGPSPTDAIAETCATKLDVETNNHTFLPQTPAPVTRSPFTVISAPRLSRLVLHSLPDCDALEEMIQRSGCKITSLILTLRFLRGTNVSAQIVRRIVEIMPHVRNFEVTLDVLEGAATFIQLLFAEMSALTCEGKPRVLPVLRRFSFTLIGRRPVCDQELVQLVAARMQCPEFMCLEVKCPLPDARIKELRAFSERGLEVYGLNDCDLKSVAINRGMASTARLSMYFGL</sequence>
<dbReference type="InParanoid" id="D8PX02"/>
<protein>
    <submittedName>
        <fullName evidence="3">Uncharacterized protein</fullName>
    </submittedName>
</protein>
<dbReference type="HOGENOM" id="CLU_018544_12_1_1"/>
<dbReference type="GeneID" id="9595884"/>
<proteinExistence type="predicted"/>
<feature type="compositionally biased region" description="Basic and acidic residues" evidence="2">
    <location>
        <begin position="21"/>
        <end position="31"/>
    </location>
</feature>
<keyword evidence="1" id="KW-0175">Coiled coil</keyword>
<organism evidence="4">
    <name type="scientific">Schizophyllum commune (strain H4-8 / FGSC 9210)</name>
    <name type="common">Split gill fungus</name>
    <dbReference type="NCBI Taxonomy" id="578458"/>
    <lineage>
        <taxon>Eukaryota</taxon>
        <taxon>Fungi</taxon>
        <taxon>Dikarya</taxon>
        <taxon>Basidiomycota</taxon>
        <taxon>Agaricomycotina</taxon>
        <taxon>Agaricomycetes</taxon>
        <taxon>Agaricomycetidae</taxon>
        <taxon>Agaricales</taxon>
        <taxon>Schizophyllaceae</taxon>
        <taxon>Schizophyllum</taxon>
    </lineage>
</organism>
<feature type="compositionally biased region" description="Low complexity" evidence="2">
    <location>
        <begin position="1"/>
        <end position="18"/>
    </location>
</feature>
<dbReference type="VEuPathDB" id="FungiDB:SCHCODRAFT_02605984"/>
<name>D8PX02_SCHCM</name>
<accession>D8PX02</accession>
<feature type="coiled-coil region" evidence="1">
    <location>
        <begin position="91"/>
        <end position="121"/>
    </location>
</feature>
<evidence type="ECO:0000313" key="3">
    <source>
        <dbReference type="EMBL" id="EFJ00306.1"/>
    </source>
</evidence>
<dbReference type="AlphaFoldDB" id="D8PX02"/>
<reference evidence="3 4" key="1">
    <citation type="journal article" date="2010" name="Nat. Biotechnol.">
        <title>Genome sequence of the model mushroom Schizophyllum commune.</title>
        <authorList>
            <person name="Ohm R.A."/>
            <person name="de Jong J.F."/>
            <person name="Lugones L.G."/>
            <person name="Aerts A."/>
            <person name="Kothe E."/>
            <person name="Stajich J.E."/>
            <person name="de Vries R.P."/>
            <person name="Record E."/>
            <person name="Levasseur A."/>
            <person name="Baker S.E."/>
            <person name="Bartholomew K.A."/>
            <person name="Coutinho P.M."/>
            <person name="Erdmann S."/>
            <person name="Fowler T.J."/>
            <person name="Gathman A.C."/>
            <person name="Lombard V."/>
            <person name="Henrissat B."/>
            <person name="Knabe N."/>
            <person name="Kuees U."/>
            <person name="Lilly W.W."/>
            <person name="Lindquist E."/>
            <person name="Lucas S."/>
            <person name="Magnuson J.K."/>
            <person name="Piumi F."/>
            <person name="Raudaskoski M."/>
            <person name="Salamov A."/>
            <person name="Schmutz J."/>
            <person name="Schwarze F.W.M.R."/>
            <person name="vanKuyk P.A."/>
            <person name="Horton J.S."/>
            <person name="Grigoriev I.V."/>
            <person name="Woesten H.A.B."/>
        </authorList>
    </citation>
    <scope>NUCLEOTIDE SEQUENCE [LARGE SCALE GENOMIC DNA]</scope>
    <source>
        <strain evidence="4">H4-8 / FGSC 9210</strain>
    </source>
</reference>
<dbReference type="OMA" id="PLFINDC"/>
<dbReference type="KEGG" id="scm:SCHCO_02605984"/>
<dbReference type="Proteomes" id="UP000007431">
    <property type="component" value="Unassembled WGS sequence"/>
</dbReference>
<gene>
    <name evidence="3" type="ORF">SCHCODRAFT_105714</name>
</gene>
<feature type="region of interest" description="Disordered" evidence="2">
    <location>
        <begin position="1"/>
        <end position="31"/>
    </location>
</feature>
<evidence type="ECO:0000256" key="2">
    <source>
        <dbReference type="SAM" id="MobiDB-lite"/>
    </source>
</evidence>